<organism evidence="2 3">
    <name type="scientific">Lentinula raphanica</name>
    <dbReference type="NCBI Taxonomy" id="153919"/>
    <lineage>
        <taxon>Eukaryota</taxon>
        <taxon>Fungi</taxon>
        <taxon>Dikarya</taxon>
        <taxon>Basidiomycota</taxon>
        <taxon>Agaricomycotina</taxon>
        <taxon>Agaricomycetes</taxon>
        <taxon>Agaricomycetidae</taxon>
        <taxon>Agaricales</taxon>
        <taxon>Marasmiineae</taxon>
        <taxon>Omphalotaceae</taxon>
        <taxon>Lentinula</taxon>
    </lineage>
</organism>
<dbReference type="Proteomes" id="UP001163846">
    <property type="component" value="Unassembled WGS sequence"/>
</dbReference>
<evidence type="ECO:0000256" key="1">
    <source>
        <dbReference type="SAM" id="SignalP"/>
    </source>
</evidence>
<dbReference type="Pfam" id="PF19287">
    <property type="entry name" value="DUF5910"/>
    <property type="match status" value="1"/>
</dbReference>
<name>A0AA38P224_9AGAR</name>
<dbReference type="EMBL" id="MU806479">
    <property type="protein sequence ID" value="KAJ3834834.1"/>
    <property type="molecule type" value="Genomic_DNA"/>
</dbReference>
<dbReference type="AlphaFoldDB" id="A0AA38P224"/>
<keyword evidence="1" id="KW-0732">Signal</keyword>
<feature type="signal peptide" evidence="1">
    <location>
        <begin position="1"/>
        <end position="22"/>
    </location>
</feature>
<proteinExistence type="predicted"/>
<keyword evidence="3" id="KW-1185">Reference proteome</keyword>
<protein>
    <submittedName>
        <fullName evidence="2">Uncharacterized protein</fullName>
    </submittedName>
</protein>
<comment type="caution">
    <text evidence="2">The sequence shown here is derived from an EMBL/GenBank/DDBJ whole genome shotgun (WGS) entry which is preliminary data.</text>
</comment>
<evidence type="ECO:0000313" key="2">
    <source>
        <dbReference type="EMBL" id="KAJ3834834.1"/>
    </source>
</evidence>
<reference evidence="2" key="1">
    <citation type="submission" date="2022-08" db="EMBL/GenBank/DDBJ databases">
        <authorList>
            <consortium name="DOE Joint Genome Institute"/>
            <person name="Min B."/>
            <person name="Riley R."/>
            <person name="Sierra-Patev S."/>
            <person name="Naranjo-Ortiz M."/>
            <person name="Looney B."/>
            <person name="Konkel Z."/>
            <person name="Slot J.C."/>
            <person name="Sakamoto Y."/>
            <person name="Steenwyk J.L."/>
            <person name="Rokas A."/>
            <person name="Carro J."/>
            <person name="Camarero S."/>
            <person name="Ferreira P."/>
            <person name="Molpeceres G."/>
            <person name="Ruiz-Duenas F.J."/>
            <person name="Serrano A."/>
            <person name="Henrissat B."/>
            <person name="Drula E."/>
            <person name="Hughes K.W."/>
            <person name="Mata J.L."/>
            <person name="Ishikawa N.K."/>
            <person name="Vargas-Isla R."/>
            <person name="Ushijima S."/>
            <person name="Smith C.A."/>
            <person name="Ahrendt S."/>
            <person name="Andreopoulos W."/>
            <person name="He G."/>
            <person name="Labutti K."/>
            <person name="Lipzen A."/>
            <person name="Ng V."/>
            <person name="Sandor L."/>
            <person name="Barry K."/>
            <person name="Martinez A.T."/>
            <person name="Xiao Y."/>
            <person name="Gibbons J.G."/>
            <person name="Terashima K."/>
            <person name="Hibbett D.S."/>
            <person name="Grigoriev I.V."/>
        </authorList>
    </citation>
    <scope>NUCLEOTIDE SEQUENCE</scope>
    <source>
        <strain evidence="2">TFB9207</strain>
    </source>
</reference>
<gene>
    <name evidence="2" type="ORF">F5878DRAFT_727944</name>
</gene>
<sequence length="255" mass="28831">MFLRPILLWYMFCSSHLLGCFASPLSPETNNHEPLTASNSTKPTHDADEKVFLGYRYLRGSRFETVCVLWEYMKQNNQLTDVPAKGSRLGEGAYIGPSPGKWSGDSVCGVWANKMKFEAAQRASQVIPDEVVRQRIFISEYLETKQKPPKETILVSAVFGDPARLKGYQMFIPPYFLRPSLYKNRPGGEGDLGINVRCIKASRVSELAGNAIAHWEDFFPELKDDEHWKAQWIAKKSEDSISAQKNTHVDVPEVS</sequence>
<evidence type="ECO:0000313" key="3">
    <source>
        <dbReference type="Proteomes" id="UP001163846"/>
    </source>
</evidence>
<feature type="chain" id="PRO_5041414827" evidence="1">
    <location>
        <begin position="23"/>
        <end position="255"/>
    </location>
</feature>
<accession>A0AA38P224</accession>
<dbReference type="InterPro" id="IPR045564">
    <property type="entry name" value="DUF5910"/>
</dbReference>